<evidence type="ECO:0000313" key="7">
    <source>
        <dbReference type="Proteomes" id="UP000033423"/>
    </source>
</evidence>
<dbReference type="Gene3D" id="1.10.760.10">
    <property type="entry name" value="Cytochrome c-like domain"/>
    <property type="match status" value="2"/>
</dbReference>
<dbReference type="PROSITE" id="PS51007">
    <property type="entry name" value="CYTC"/>
    <property type="match status" value="2"/>
</dbReference>
<keyword evidence="2 4" id="KW-0479">Metal-binding</keyword>
<organism evidence="6 7">
    <name type="scientific">Candidatus Magnetobacterium bavaricum</name>
    <dbReference type="NCBI Taxonomy" id="29290"/>
    <lineage>
        <taxon>Bacteria</taxon>
        <taxon>Pseudomonadati</taxon>
        <taxon>Nitrospirota</taxon>
        <taxon>Thermodesulfovibrionia</taxon>
        <taxon>Thermodesulfovibrionales</taxon>
        <taxon>Candidatus Magnetobacteriaceae</taxon>
        <taxon>Candidatus Magnetobacterium</taxon>
    </lineage>
</organism>
<dbReference type="GO" id="GO:0009055">
    <property type="term" value="F:electron transfer activity"/>
    <property type="evidence" value="ECO:0007669"/>
    <property type="project" value="InterPro"/>
</dbReference>
<feature type="domain" description="Cytochrome c" evidence="5">
    <location>
        <begin position="164"/>
        <end position="259"/>
    </location>
</feature>
<dbReference type="PANTHER" id="PTHR35008">
    <property type="entry name" value="BLL4482 PROTEIN-RELATED"/>
    <property type="match status" value="1"/>
</dbReference>
<reference evidence="6 7" key="1">
    <citation type="submission" date="2015-02" db="EMBL/GenBank/DDBJ databases">
        <title>Single-cell genomics of uncultivated deep-branching MTB reveals a conserved set of magnetosome genes.</title>
        <authorList>
            <person name="Kolinko S."/>
            <person name="Richter M."/>
            <person name="Glockner F.O."/>
            <person name="Brachmann A."/>
            <person name="Schuler D."/>
        </authorList>
    </citation>
    <scope>NUCLEOTIDE SEQUENCE [LARGE SCALE GENOMIC DNA]</scope>
    <source>
        <strain evidence="6">TM-1</strain>
    </source>
</reference>
<evidence type="ECO:0000256" key="4">
    <source>
        <dbReference type="PROSITE-ProRule" id="PRU00433"/>
    </source>
</evidence>
<comment type="caution">
    <text evidence="6">The sequence shown here is derived from an EMBL/GenBank/DDBJ whole genome shotgun (WGS) entry which is preliminary data.</text>
</comment>
<evidence type="ECO:0000259" key="5">
    <source>
        <dbReference type="PROSITE" id="PS51007"/>
    </source>
</evidence>
<feature type="domain" description="Cytochrome c" evidence="5">
    <location>
        <begin position="37"/>
        <end position="140"/>
    </location>
</feature>
<dbReference type="InterPro" id="IPR009056">
    <property type="entry name" value="Cyt_c-like_dom"/>
</dbReference>
<dbReference type="GO" id="GO:0046872">
    <property type="term" value="F:metal ion binding"/>
    <property type="evidence" value="ECO:0007669"/>
    <property type="project" value="UniProtKB-KW"/>
</dbReference>
<accession>A0A0F3GZH2</accession>
<sequence>MQCTKRVRKGVRLATIVLLYLVVALVFARKPGSAYGADDGLGKKVYESRCAICHSSKGDGNGAMGVMEKGEVGNKMWSVYPRDLTSGTFKFRSTATGCLPTNGDLQSVVKGGIMRAGMPSHNDVPKKEMDAVIAYLKTFSSRWTDEKACKPIAVKKPGYVGSADSIAKGEKVYNDMKCWECHGKEGKGDGPKSAEIKDDQGKPILPFNFTTGELKRGSTPENVYATFTTGLDGSGMPSYEDSLKEDQRWNLVSYTLKLMKKTK</sequence>
<evidence type="ECO:0000256" key="3">
    <source>
        <dbReference type="ARBA" id="ARBA00023004"/>
    </source>
</evidence>
<evidence type="ECO:0000313" key="6">
    <source>
        <dbReference type="EMBL" id="KJU86103.1"/>
    </source>
</evidence>
<name>A0A0F3GZH2_9BACT</name>
<dbReference type="SUPFAM" id="SSF46626">
    <property type="entry name" value="Cytochrome c"/>
    <property type="match status" value="2"/>
</dbReference>
<gene>
    <name evidence="6" type="ORF">MBAV_001698</name>
</gene>
<evidence type="ECO:0000256" key="1">
    <source>
        <dbReference type="ARBA" id="ARBA00022617"/>
    </source>
</evidence>
<dbReference type="InterPro" id="IPR036909">
    <property type="entry name" value="Cyt_c-like_dom_sf"/>
</dbReference>
<evidence type="ECO:0000256" key="2">
    <source>
        <dbReference type="ARBA" id="ARBA00022723"/>
    </source>
</evidence>
<keyword evidence="1 4" id="KW-0349">Heme</keyword>
<dbReference type="GO" id="GO:0020037">
    <property type="term" value="F:heme binding"/>
    <property type="evidence" value="ECO:0007669"/>
    <property type="project" value="InterPro"/>
</dbReference>
<dbReference type="Pfam" id="PF00034">
    <property type="entry name" value="Cytochrom_C"/>
    <property type="match status" value="2"/>
</dbReference>
<proteinExistence type="predicted"/>
<dbReference type="AlphaFoldDB" id="A0A0F3GZH2"/>
<dbReference type="Proteomes" id="UP000033423">
    <property type="component" value="Unassembled WGS sequence"/>
</dbReference>
<dbReference type="InterPro" id="IPR051459">
    <property type="entry name" value="Cytochrome_c-type_DH"/>
</dbReference>
<dbReference type="EMBL" id="LACI01000737">
    <property type="protein sequence ID" value="KJU86103.1"/>
    <property type="molecule type" value="Genomic_DNA"/>
</dbReference>
<protein>
    <submittedName>
        <fullName evidence="6">Cytochrome c, class I</fullName>
    </submittedName>
</protein>
<keyword evidence="7" id="KW-1185">Reference proteome</keyword>
<dbReference type="PANTHER" id="PTHR35008:SF8">
    <property type="entry name" value="ALCOHOL DEHYDROGENASE CYTOCHROME C SUBUNIT"/>
    <property type="match status" value="1"/>
</dbReference>
<keyword evidence="3 4" id="KW-0408">Iron</keyword>